<reference evidence="1" key="2">
    <citation type="journal article" date="2020" name="Nat. Commun.">
        <title>Large-scale genome sequencing of mycorrhizal fungi provides insights into the early evolution of symbiotic traits.</title>
        <authorList>
            <person name="Miyauchi S."/>
            <person name="Kiss E."/>
            <person name="Kuo A."/>
            <person name="Drula E."/>
            <person name="Kohler A."/>
            <person name="Sanchez-Garcia M."/>
            <person name="Morin E."/>
            <person name="Andreopoulos B."/>
            <person name="Barry K.W."/>
            <person name="Bonito G."/>
            <person name="Buee M."/>
            <person name="Carver A."/>
            <person name="Chen C."/>
            <person name="Cichocki N."/>
            <person name="Clum A."/>
            <person name="Culley D."/>
            <person name="Crous P.W."/>
            <person name="Fauchery L."/>
            <person name="Girlanda M."/>
            <person name="Hayes R.D."/>
            <person name="Keri Z."/>
            <person name="LaButti K."/>
            <person name="Lipzen A."/>
            <person name="Lombard V."/>
            <person name="Magnuson J."/>
            <person name="Maillard F."/>
            <person name="Murat C."/>
            <person name="Nolan M."/>
            <person name="Ohm R.A."/>
            <person name="Pangilinan J."/>
            <person name="Pereira M.F."/>
            <person name="Perotto S."/>
            <person name="Peter M."/>
            <person name="Pfister S."/>
            <person name="Riley R."/>
            <person name="Sitrit Y."/>
            <person name="Stielow J.B."/>
            <person name="Szollosi G."/>
            <person name="Zifcakova L."/>
            <person name="Stursova M."/>
            <person name="Spatafora J.W."/>
            <person name="Tedersoo L."/>
            <person name="Vaario L.M."/>
            <person name="Yamada A."/>
            <person name="Yan M."/>
            <person name="Wang P."/>
            <person name="Xu J."/>
            <person name="Bruns T."/>
            <person name="Baldrian P."/>
            <person name="Vilgalys R."/>
            <person name="Dunand C."/>
            <person name="Henrissat B."/>
            <person name="Grigoriev I.V."/>
            <person name="Hibbett D."/>
            <person name="Nagy L.G."/>
            <person name="Martin F.M."/>
        </authorList>
    </citation>
    <scope>NUCLEOTIDE SEQUENCE</scope>
    <source>
        <strain evidence="1">Prilba</strain>
    </source>
</reference>
<evidence type="ECO:0000313" key="2">
    <source>
        <dbReference type="Proteomes" id="UP000759537"/>
    </source>
</evidence>
<comment type="caution">
    <text evidence="1">The sequence shown here is derived from an EMBL/GenBank/DDBJ whole genome shotgun (WGS) entry which is preliminary data.</text>
</comment>
<sequence length="76" mass="8644">MSLASRSLSMFIVPTFWPPSWIYCGCEPSRASDASALVSFIVYVGSGIRCLAFGYRRPIVFCNSYYDFNFCFRDIS</sequence>
<protein>
    <submittedName>
        <fullName evidence="1">Uncharacterized protein</fullName>
    </submittedName>
</protein>
<reference evidence="1" key="1">
    <citation type="submission" date="2019-10" db="EMBL/GenBank/DDBJ databases">
        <authorList>
            <consortium name="DOE Joint Genome Institute"/>
            <person name="Kuo A."/>
            <person name="Miyauchi S."/>
            <person name="Kiss E."/>
            <person name="Drula E."/>
            <person name="Kohler A."/>
            <person name="Sanchez-Garcia M."/>
            <person name="Andreopoulos B."/>
            <person name="Barry K.W."/>
            <person name="Bonito G."/>
            <person name="Buee M."/>
            <person name="Carver A."/>
            <person name="Chen C."/>
            <person name="Cichocki N."/>
            <person name="Clum A."/>
            <person name="Culley D."/>
            <person name="Crous P.W."/>
            <person name="Fauchery L."/>
            <person name="Girlanda M."/>
            <person name="Hayes R."/>
            <person name="Keri Z."/>
            <person name="LaButti K."/>
            <person name="Lipzen A."/>
            <person name="Lombard V."/>
            <person name="Magnuson J."/>
            <person name="Maillard F."/>
            <person name="Morin E."/>
            <person name="Murat C."/>
            <person name="Nolan M."/>
            <person name="Ohm R."/>
            <person name="Pangilinan J."/>
            <person name="Pereira M."/>
            <person name="Perotto S."/>
            <person name="Peter M."/>
            <person name="Riley R."/>
            <person name="Sitrit Y."/>
            <person name="Stielow B."/>
            <person name="Szollosi G."/>
            <person name="Zifcakova L."/>
            <person name="Stursova M."/>
            <person name="Spatafora J.W."/>
            <person name="Tedersoo L."/>
            <person name="Vaario L.-M."/>
            <person name="Yamada A."/>
            <person name="Yan M."/>
            <person name="Wang P."/>
            <person name="Xu J."/>
            <person name="Bruns T."/>
            <person name="Baldrian P."/>
            <person name="Vilgalys R."/>
            <person name="Henrissat B."/>
            <person name="Grigoriev I.V."/>
            <person name="Hibbett D."/>
            <person name="Nagy L.G."/>
            <person name="Martin F.M."/>
        </authorList>
    </citation>
    <scope>NUCLEOTIDE SEQUENCE</scope>
    <source>
        <strain evidence="1">Prilba</strain>
    </source>
</reference>
<dbReference type="EMBL" id="WHVB01000030">
    <property type="protein sequence ID" value="KAF8468664.1"/>
    <property type="molecule type" value="Genomic_DNA"/>
</dbReference>
<proteinExistence type="predicted"/>
<keyword evidence="2" id="KW-1185">Reference proteome</keyword>
<dbReference type="AlphaFoldDB" id="A0A9P5MNW2"/>
<organism evidence="1 2">
    <name type="scientific">Russula ochroleuca</name>
    <dbReference type="NCBI Taxonomy" id="152965"/>
    <lineage>
        <taxon>Eukaryota</taxon>
        <taxon>Fungi</taxon>
        <taxon>Dikarya</taxon>
        <taxon>Basidiomycota</taxon>
        <taxon>Agaricomycotina</taxon>
        <taxon>Agaricomycetes</taxon>
        <taxon>Russulales</taxon>
        <taxon>Russulaceae</taxon>
        <taxon>Russula</taxon>
    </lineage>
</organism>
<dbReference type="Proteomes" id="UP000759537">
    <property type="component" value="Unassembled WGS sequence"/>
</dbReference>
<evidence type="ECO:0000313" key="1">
    <source>
        <dbReference type="EMBL" id="KAF8468664.1"/>
    </source>
</evidence>
<gene>
    <name evidence="1" type="ORF">DFH94DRAFT_775085</name>
</gene>
<name>A0A9P5MNW2_9AGAM</name>
<accession>A0A9P5MNW2</accession>